<dbReference type="OrthoDB" id="4172724at2"/>
<dbReference type="InterPro" id="IPR036259">
    <property type="entry name" value="MFS_trans_sf"/>
</dbReference>
<dbReference type="Pfam" id="PF07690">
    <property type="entry name" value="MFS_1"/>
    <property type="match status" value="1"/>
</dbReference>
<comment type="subcellular location">
    <subcellularLocation>
        <location evidence="1">Cell membrane</location>
        <topology evidence="1">Multi-pass membrane protein</topology>
    </subcellularLocation>
</comment>
<dbReference type="CDD" id="cd17321">
    <property type="entry name" value="MFS_MMR_MDR_like"/>
    <property type="match status" value="1"/>
</dbReference>
<keyword evidence="10" id="KW-1185">Reference proteome</keyword>
<evidence type="ECO:0000256" key="4">
    <source>
        <dbReference type="ARBA" id="ARBA00023136"/>
    </source>
</evidence>
<protein>
    <submittedName>
        <fullName evidence="9">MFS transporter</fullName>
    </submittedName>
</protein>
<organism evidence="9 10">
    <name type="scientific">Amycolatopsis acidiphila</name>
    <dbReference type="NCBI Taxonomy" id="715473"/>
    <lineage>
        <taxon>Bacteria</taxon>
        <taxon>Bacillati</taxon>
        <taxon>Actinomycetota</taxon>
        <taxon>Actinomycetes</taxon>
        <taxon>Pseudonocardiales</taxon>
        <taxon>Pseudonocardiaceae</taxon>
        <taxon>Amycolatopsis</taxon>
    </lineage>
</organism>
<dbReference type="AlphaFoldDB" id="A0A558ABE3"/>
<feature type="transmembrane region" description="Helical" evidence="6">
    <location>
        <begin position="406"/>
        <end position="426"/>
    </location>
</feature>
<feature type="transmembrane region" description="Helical" evidence="6">
    <location>
        <begin position="159"/>
        <end position="179"/>
    </location>
</feature>
<dbReference type="PANTHER" id="PTHR42718">
    <property type="entry name" value="MAJOR FACILITATOR SUPERFAMILY MULTIDRUG TRANSPORTER MFSC"/>
    <property type="match status" value="1"/>
</dbReference>
<feature type="transmembrane region" description="Helical" evidence="6">
    <location>
        <begin position="315"/>
        <end position="333"/>
    </location>
</feature>
<proteinExistence type="predicted"/>
<reference evidence="9 10" key="1">
    <citation type="submission" date="2019-07" db="EMBL/GenBank/DDBJ databases">
        <title>New species of Amycolatopsis and Streptomyces.</title>
        <authorList>
            <person name="Duangmal K."/>
            <person name="Teo W.F.A."/>
            <person name="Lipun K."/>
        </authorList>
    </citation>
    <scope>NUCLEOTIDE SEQUENCE [LARGE SCALE GENOMIC DNA]</scope>
    <source>
        <strain evidence="9 10">JCM 30562</strain>
    </source>
</reference>
<evidence type="ECO:0000256" key="1">
    <source>
        <dbReference type="ARBA" id="ARBA00004651"/>
    </source>
</evidence>
<feature type="signal peptide" evidence="7">
    <location>
        <begin position="1"/>
        <end position="23"/>
    </location>
</feature>
<dbReference type="InterPro" id="IPR011701">
    <property type="entry name" value="MFS"/>
</dbReference>
<evidence type="ECO:0000259" key="8">
    <source>
        <dbReference type="PROSITE" id="PS50850"/>
    </source>
</evidence>
<dbReference type="GO" id="GO:0022857">
    <property type="term" value="F:transmembrane transporter activity"/>
    <property type="evidence" value="ECO:0007669"/>
    <property type="project" value="InterPro"/>
</dbReference>
<feature type="domain" description="Major facilitator superfamily (MFS) profile" evidence="8">
    <location>
        <begin position="6"/>
        <end position="430"/>
    </location>
</feature>
<feature type="transmembrane region" description="Helical" evidence="6">
    <location>
        <begin position="134"/>
        <end position="153"/>
    </location>
</feature>
<keyword evidence="7" id="KW-0732">Signal</keyword>
<dbReference type="EMBL" id="VJZA01000025">
    <property type="protein sequence ID" value="TVT21586.1"/>
    <property type="molecule type" value="Genomic_DNA"/>
</dbReference>
<sequence>MSKRLTLLSLCLGLFLAQTDTTAVNLALPAIGESLHGSLADLQWVIDAYNVAFAALLLTGGTLGDRFGRRRLFRCGIAVFVAGSLACALAPGTGVLVAARAMQGAGGALAIPQSLALLAVVFPGRRERNRAMAAWSTVTGVALASGPVLGGFLVERAGWPAIFWLNVPVGLAALGLTFAVPESADGRPRGIDVPGQLLAVLFLGALTYAAVQTGVVPGVVAVLAGAAFVLVERRERAMLPLALLRRGQLRVAAVVALCMTFGMYGFLLLASLHLQQVRHADPLHAGLQLLPLPAMVVLGSPLTGRLVNRIGPRPAMAAGMTLMGGGLTAFALAGPTAPLPYLEVVFAVLGAGLALNTGPVVNVAVSAVSPDRAGLAAGVVNLARMFGAALGVAVLGVALAAAGLRAALAIGAAVELAGALVAWFGVQSRERKAAEVDTAGLDESAPSSSAENAKSSR</sequence>
<evidence type="ECO:0000256" key="6">
    <source>
        <dbReference type="SAM" id="Phobius"/>
    </source>
</evidence>
<feature type="transmembrane region" description="Helical" evidence="6">
    <location>
        <begin position="215"/>
        <end position="231"/>
    </location>
</feature>
<feature type="transmembrane region" description="Helical" evidence="6">
    <location>
        <begin position="285"/>
        <end position="303"/>
    </location>
</feature>
<evidence type="ECO:0000256" key="3">
    <source>
        <dbReference type="ARBA" id="ARBA00022989"/>
    </source>
</evidence>
<dbReference type="SUPFAM" id="SSF103473">
    <property type="entry name" value="MFS general substrate transporter"/>
    <property type="match status" value="1"/>
</dbReference>
<dbReference type="GO" id="GO:0005886">
    <property type="term" value="C:plasma membrane"/>
    <property type="evidence" value="ECO:0007669"/>
    <property type="project" value="UniProtKB-SubCell"/>
</dbReference>
<evidence type="ECO:0000313" key="9">
    <source>
        <dbReference type="EMBL" id="TVT21586.1"/>
    </source>
</evidence>
<feature type="transmembrane region" description="Helical" evidence="6">
    <location>
        <begin position="75"/>
        <end position="99"/>
    </location>
</feature>
<evidence type="ECO:0000256" key="7">
    <source>
        <dbReference type="SAM" id="SignalP"/>
    </source>
</evidence>
<keyword evidence="2 6" id="KW-0812">Transmembrane</keyword>
<feature type="transmembrane region" description="Helical" evidence="6">
    <location>
        <begin position="345"/>
        <end position="368"/>
    </location>
</feature>
<feature type="region of interest" description="Disordered" evidence="5">
    <location>
        <begin position="435"/>
        <end position="457"/>
    </location>
</feature>
<dbReference type="InterPro" id="IPR020846">
    <property type="entry name" value="MFS_dom"/>
</dbReference>
<feature type="transmembrane region" description="Helical" evidence="6">
    <location>
        <begin position="43"/>
        <end position="63"/>
    </location>
</feature>
<dbReference type="Gene3D" id="1.20.1720.10">
    <property type="entry name" value="Multidrug resistance protein D"/>
    <property type="match status" value="1"/>
</dbReference>
<evidence type="ECO:0000256" key="2">
    <source>
        <dbReference type="ARBA" id="ARBA00022692"/>
    </source>
</evidence>
<gene>
    <name evidence="9" type="ORF">FNH06_16610</name>
</gene>
<evidence type="ECO:0000313" key="10">
    <source>
        <dbReference type="Proteomes" id="UP000318578"/>
    </source>
</evidence>
<dbReference type="Gene3D" id="1.20.1250.20">
    <property type="entry name" value="MFS general substrate transporter like domains"/>
    <property type="match status" value="1"/>
</dbReference>
<feature type="compositionally biased region" description="Polar residues" evidence="5">
    <location>
        <begin position="445"/>
        <end position="457"/>
    </location>
</feature>
<keyword evidence="3 6" id="KW-1133">Transmembrane helix</keyword>
<dbReference type="RefSeq" id="WP_144639315.1">
    <property type="nucleotide sequence ID" value="NZ_BNAX01000023.1"/>
</dbReference>
<comment type="caution">
    <text evidence="9">The sequence shown here is derived from an EMBL/GenBank/DDBJ whole genome shotgun (WGS) entry which is preliminary data.</text>
</comment>
<dbReference type="PROSITE" id="PS50850">
    <property type="entry name" value="MFS"/>
    <property type="match status" value="1"/>
</dbReference>
<dbReference type="Proteomes" id="UP000318578">
    <property type="component" value="Unassembled WGS sequence"/>
</dbReference>
<dbReference type="PANTHER" id="PTHR42718:SF42">
    <property type="entry name" value="EXPORT PROTEIN"/>
    <property type="match status" value="1"/>
</dbReference>
<feature type="transmembrane region" description="Helical" evidence="6">
    <location>
        <begin position="251"/>
        <end position="273"/>
    </location>
</feature>
<accession>A0A558ABE3</accession>
<name>A0A558ABE3_9PSEU</name>
<feature type="chain" id="PRO_5021998513" evidence="7">
    <location>
        <begin position="24"/>
        <end position="457"/>
    </location>
</feature>
<feature type="transmembrane region" description="Helical" evidence="6">
    <location>
        <begin position="375"/>
        <end position="400"/>
    </location>
</feature>
<evidence type="ECO:0000256" key="5">
    <source>
        <dbReference type="SAM" id="MobiDB-lite"/>
    </source>
</evidence>
<keyword evidence="4 6" id="KW-0472">Membrane</keyword>